<reference evidence="2 3" key="1">
    <citation type="submission" date="2018-01" db="EMBL/GenBank/DDBJ databases">
        <authorList>
            <person name="Gaut B.S."/>
            <person name="Morton B.R."/>
            <person name="Clegg M.T."/>
            <person name="Duvall M.R."/>
        </authorList>
    </citation>
    <scope>NUCLEOTIDE SEQUENCE [LARGE SCALE GENOMIC DNA]</scope>
    <source>
        <strain evidence="2">GP69</strain>
    </source>
</reference>
<protein>
    <submittedName>
        <fullName evidence="2">Uncharacterized protein</fullName>
    </submittedName>
</protein>
<sequence length="41" mass="4537">MERNNAQALPGRPAGSGREILTCGRKSMEKEEKESDSCEKI</sequence>
<feature type="region of interest" description="Disordered" evidence="1">
    <location>
        <begin position="1"/>
        <end position="41"/>
    </location>
</feature>
<feature type="compositionally biased region" description="Basic and acidic residues" evidence="1">
    <location>
        <begin position="26"/>
        <end position="41"/>
    </location>
</feature>
<evidence type="ECO:0000256" key="1">
    <source>
        <dbReference type="SAM" id="MobiDB-lite"/>
    </source>
</evidence>
<dbReference type="Proteomes" id="UP000236311">
    <property type="component" value="Unassembled WGS sequence"/>
</dbReference>
<gene>
    <name evidence="2" type="ORF">AMURIS_02691</name>
</gene>
<dbReference type="AlphaFoldDB" id="A0A2K4ZHL9"/>
<evidence type="ECO:0000313" key="2">
    <source>
        <dbReference type="EMBL" id="SOY29970.1"/>
    </source>
</evidence>
<evidence type="ECO:0000313" key="3">
    <source>
        <dbReference type="Proteomes" id="UP000236311"/>
    </source>
</evidence>
<accession>A0A2K4ZHL9</accession>
<organism evidence="2 3">
    <name type="scientific">Acetatifactor muris</name>
    <dbReference type="NCBI Taxonomy" id="879566"/>
    <lineage>
        <taxon>Bacteria</taxon>
        <taxon>Bacillati</taxon>
        <taxon>Bacillota</taxon>
        <taxon>Clostridia</taxon>
        <taxon>Lachnospirales</taxon>
        <taxon>Lachnospiraceae</taxon>
        <taxon>Acetatifactor</taxon>
    </lineage>
</organism>
<name>A0A2K4ZHL9_9FIRM</name>
<keyword evidence="3" id="KW-1185">Reference proteome</keyword>
<dbReference type="RefSeq" id="WP_257479261.1">
    <property type="nucleotide sequence ID" value="NZ_CANRXC010000017.1"/>
</dbReference>
<dbReference type="EMBL" id="OFSM01000013">
    <property type="protein sequence ID" value="SOY29970.1"/>
    <property type="molecule type" value="Genomic_DNA"/>
</dbReference>
<proteinExistence type="predicted"/>